<dbReference type="InterPro" id="IPR000639">
    <property type="entry name" value="Epox_hydrolase-like"/>
</dbReference>
<sequence length="308" mass="35586">MNYLLGEPKDDTVKNTVVLIHGFQDLSFGWRYQIKPLVALGLRVIAIDCMGYGGTEAPHVPPESIRLYTFKRAADDIKELASQIGVSTIILGGHDWGGMIATRTYLYYPELVSHIFTLGTPYLPPMQEWLEFDDYIAKYPTFKYQGQFAGKELEHRLNSKVSLRQFWIATYGGRGPNGEAAFSTERALFENWPLLIRSDVLSEEELIYYVEEYARNGISAALNWYRNRRENWEDERSISPTTQIKIPYLYVQALQDRFLPPSMSEGMEQYIPNLRRRESDSTHFCQVLDPQGINTHLRSWFEEVVFSG</sequence>
<dbReference type="InterPro" id="IPR029058">
    <property type="entry name" value="AB_hydrolase_fold"/>
</dbReference>
<name>A0A8G0LN84_9HYPO</name>
<evidence type="ECO:0000313" key="5">
    <source>
        <dbReference type="Proteomes" id="UP000826661"/>
    </source>
</evidence>
<organism evidence="4 5">
    <name type="scientific">Trichoderma simmonsii</name>
    <dbReference type="NCBI Taxonomy" id="1491479"/>
    <lineage>
        <taxon>Eukaryota</taxon>
        <taxon>Fungi</taxon>
        <taxon>Dikarya</taxon>
        <taxon>Ascomycota</taxon>
        <taxon>Pezizomycotina</taxon>
        <taxon>Sordariomycetes</taxon>
        <taxon>Hypocreomycetidae</taxon>
        <taxon>Hypocreales</taxon>
        <taxon>Hypocreaceae</taxon>
        <taxon>Trichoderma</taxon>
    </lineage>
</organism>
<reference evidence="4 5" key="1">
    <citation type="journal article" date="2021" name="BMC Genomics">
        <title>Telomere-to-telomere genome assembly of asparaginase-producing Trichoderma simmonsii.</title>
        <authorList>
            <person name="Chung D."/>
            <person name="Kwon Y.M."/>
            <person name="Yang Y."/>
        </authorList>
    </citation>
    <scope>NUCLEOTIDE SEQUENCE [LARGE SCALE GENOMIC DNA]</scope>
    <source>
        <strain evidence="4 5">GH-Sj1</strain>
    </source>
</reference>
<evidence type="ECO:0000256" key="2">
    <source>
        <dbReference type="ARBA" id="ARBA00038334"/>
    </source>
</evidence>
<comment type="similarity">
    <text evidence="2">Belongs to the AB hydrolase superfamily. Epoxide hydrolase family.</text>
</comment>
<dbReference type="InterPro" id="IPR000073">
    <property type="entry name" value="AB_hydrolase_1"/>
</dbReference>
<gene>
    <name evidence="4" type="ORF">H0G86_009665</name>
</gene>
<keyword evidence="1 4" id="KW-0378">Hydrolase</keyword>
<dbReference type="AlphaFoldDB" id="A0A8G0LN84"/>
<keyword evidence="5" id="KW-1185">Reference proteome</keyword>
<protein>
    <submittedName>
        <fullName evidence="4">AB hydrolase-1 domain-containing protein</fullName>
    </submittedName>
</protein>
<dbReference type="PRINTS" id="PR00412">
    <property type="entry name" value="EPOXHYDRLASE"/>
</dbReference>
<dbReference type="PANTHER" id="PTHR43329">
    <property type="entry name" value="EPOXIDE HYDROLASE"/>
    <property type="match status" value="1"/>
</dbReference>
<dbReference type="EMBL" id="CP075868">
    <property type="protein sequence ID" value="QYT02671.1"/>
    <property type="molecule type" value="Genomic_DNA"/>
</dbReference>
<evidence type="ECO:0000313" key="4">
    <source>
        <dbReference type="EMBL" id="QYT02671.1"/>
    </source>
</evidence>
<dbReference type="Pfam" id="PF00561">
    <property type="entry name" value="Abhydrolase_1"/>
    <property type="match status" value="1"/>
</dbReference>
<feature type="domain" description="AB hydrolase-1" evidence="3">
    <location>
        <begin position="15"/>
        <end position="289"/>
    </location>
</feature>
<evidence type="ECO:0000259" key="3">
    <source>
        <dbReference type="Pfam" id="PF00561"/>
    </source>
</evidence>
<dbReference type="GO" id="GO:0016787">
    <property type="term" value="F:hydrolase activity"/>
    <property type="evidence" value="ECO:0007669"/>
    <property type="project" value="UniProtKB-KW"/>
</dbReference>
<evidence type="ECO:0000256" key="1">
    <source>
        <dbReference type="ARBA" id="ARBA00022801"/>
    </source>
</evidence>
<proteinExistence type="inferred from homology"/>
<dbReference type="Proteomes" id="UP000826661">
    <property type="component" value="Chromosome V"/>
</dbReference>
<accession>A0A8G0LN84</accession>
<dbReference type="PRINTS" id="PR00111">
    <property type="entry name" value="ABHYDROLASE"/>
</dbReference>
<dbReference type="SUPFAM" id="SSF53474">
    <property type="entry name" value="alpha/beta-Hydrolases"/>
    <property type="match status" value="1"/>
</dbReference>
<dbReference type="Gene3D" id="3.40.50.1820">
    <property type="entry name" value="alpha/beta hydrolase"/>
    <property type="match status" value="1"/>
</dbReference>